<feature type="chain" id="PRO_5045599718" description="PpiC domain-containing protein" evidence="3">
    <location>
        <begin position="28"/>
        <end position="363"/>
    </location>
</feature>
<dbReference type="InterPro" id="IPR050245">
    <property type="entry name" value="PrsA_foldase"/>
</dbReference>
<dbReference type="Gene3D" id="3.10.50.40">
    <property type="match status" value="1"/>
</dbReference>
<evidence type="ECO:0000256" key="1">
    <source>
        <dbReference type="PROSITE-ProRule" id="PRU00278"/>
    </source>
</evidence>
<keyword evidence="1" id="KW-0697">Rotamase</keyword>
<dbReference type="PANTHER" id="PTHR47245:SF2">
    <property type="entry name" value="PEPTIDYL-PROLYL CIS-TRANS ISOMERASE HP_0175-RELATED"/>
    <property type="match status" value="1"/>
</dbReference>
<sequence length="363" mass="40864">MWRHSGCKRAAALLGLVLLLPAAGCGAGTGADAPRNDSKTVRATPPPGAGRGRVVAVYKGGNVTESEFRRYASFFSLANPESGEYLTVPALKEQLLREYIGYKWLYMRIGGKPNAASKEEAAALAEAFERTIAGDSQRRRERESSGLSKDDVLWYYEMIATVMNDFDRQVTEREMRAAFAKRPNDFNRITLRHILIGYWDPASGRYKRTKDQALDIAMSVRRRLMEGGDWDELARRYSDDEATRNAGGLYIGVEAGTWIEPFKKAANSQPIGAIGEPVDTGYGFHIIQVKERKRAVYDRLPEASRQTLRRSVSNERLASFMASRLPEIIERIDLFETAESMQDWRSGRVIWYNTSIQPIEGSF</sequence>
<dbReference type="PANTHER" id="PTHR47245">
    <property type="entry name" value="PEPTIDYLPROLYL ISOMERASE"/>
    <property type="match status" value="1"/>
</dbReference>
<dbReference type="PROSITE" id="PS50198">
    <property type="entry name" value="PPIC_PPIASE_2"/>
    <property type="match status" value="1"/>
</dbReference>
<gene>
    <name evidence="5" type="ORF">PACILC2_37180</name>
</gene>
<evidence type="ECO:0000256" key="3">
    <source>
        <dbReference type="SAM" id="SignalP"/>
    </source>
</evidence>
<proteinExistence type="predicted"/>
<feature type="signal peptide" evidence="3">
    <location>
        <begin position="1"/>
        <end position="27"/>
    </location>
</feature>
<comment type="caution">
    <text evidence="5">The sequence shown here is derived from an EMBL/GenBank/DDBJ whole genome shotgun (WGS) entry which is preliminary data.</text>
</comment>
<evidence type="ECO:0000313" key="5">
    <source>
        <dbReference type="EMBL" id="GIQ65150.1"/>
    </source>
</evidence>
<dbReference type="InterPro" id="IPR000297">
    <property type="entry name" value="PPIase_PpiC"/>
</dbReference>
<evidence type="ECO:0000256" key="2">
    <source>
        <dbReference type="SAM" id="MobiDB-lite"/>
    </source>
</evidence>
<keyword evidence="6" id="KW-1185">Reference proteome</keyword>
<reference evidence="5 6" key="1">
    <citation type="submission" date="2021-04" db="EMBL/GenBank/DDBJ databases">
        <title>Draft genome sequence of Paenibacillus cisolokensis, LC2-13A.</title>
        <authorList>
            <person name="Uke A."/>
            <person name="Chhe C."/>
            <person name="Baramee S."/>
            <person name="Kosugi A."/>
        </authorList>
    </citation>
    <scope>NUCLEOTIDE SEQUENCE [LARGE SCALE GENOMIC DNA]</scope>
    <source>
        <strain evidence="5 6">LC2-13A</strain>
    </source>
</reference>
<keyword evidence="3" id="KW-0732">Signal</keyword>
<evidence type="ECO:0000313" key="6">
    <source>
        <dbReference type="Proteomes" id="UP000680304"/>
    </source>
</evidence>
<dbReference type="Pfam" id="PF13616">
    <property type="entry name" value="Rotamase_3"/>
    <property type="match status" value="1"/>
</dbReference>
<dbReference type="SUPFAM" id="SSF54534">
    <property type="entry name" value="FKBP-like"/>
    <property type="match status" value="1"/>
</dbReference>
<accession>A0ABQ4NAE9</accession>
<dbReference type="EMBL" id="BOVJ01000122">
    <property type="protein sequence ID" value="GIQ65150.1"/>
    <property type="molecule type" value="Genomic_DNA"/>
</dbReference>
<keyword evidence="1" id="KW-0413">Isomerase</keyword>
<evidence type="ECO:0000259" key="4">
    <source>
        <dbReference type="PROSITE" id="PS50198"/>
    </source>
</evidence>
<feature type="region of interest" description="Disordered" evidence="2">
    <location>
        <begin position="28"/>
        <end position="48"/>
    </location>
</feature>
<organism evidence="5 6">
    <name type="scientific">Paenibacillus cisolokensis</name>
    <dbReference type="NCBI Taxonomy" id="1658519"/>
    <lineage>
        <taxon>Bacteria</taxon>
        <taxon>Bacillati</taxon>
        <taxon>Bacillota</taxon>
        <taxon>Bacilli</taxon>
        <taxon>Bacillales</taxon>
        <taxon>Paenibacillaceae</taxon>
        <taxon>Paenibacillus</taxon>
    </lineage>
</organism>
<dbReference type="InterPro" id="IPR046357">
    <property type="entry name" value="PPIase_dom_sf"/>
</dbReference>
<name>A0ABQ4NAE9_9BACL</name>
<protein>
    <recommendedName>
        <fullName evidence="4">PpiC domain-containing protein</fullName>
    </recommendedName>
</protein>
<dbReference type="RefSeq" id="WP_213529651.1">
    <property type="nucleotide sequence ID" value="NZ_BOVJ01000122.1"/>
</dbReference>
<feature type="domain" description="PpiC" evidence="4">
    <location>
        <begin position="186"/>
        <end position="291"/>
    </location>
</feature>
<dbReference type="Proteomes" id="UP000680304">
    <property type="component" value="Unassembled WGS sequence"/>
</dbReference>